<gene>
    <name evidence="3" type="ORF">PHLCEN_2v2428</name>
</gene>
<comment type="caution">
    <text evidence="3">The sequence shown here is derived from an EMBL/GenBank/DDBJ whole genome shotgun (WGS) entry which is preliminary data.</text>
</comment>
<evidence type="ECO:0000256" key="2">
    <source>
        <dbReference type="SAM" id="MobiDB-lite"/>
    </source>
</evidence>
<feature type="region of interest" description="Disordered" evidence="2">
    <location>
        <begin position="948"/>
        <end position="980"/>
    </location>
</feature>
<sequence>QAHALERENIRLQEEVEVLRVHPDVTPHPAALQVPELTLALRRLSDKLTTTEDILSLRTIELAHARSALTKAQFEVEVANDSMGRAHAQEEESRARERDLERKARGFLEERKLADLVVQEYADLVRTMEGRQSKTSAPSPGRNASDSNVTLVEGLAEGKTGLQKLLEEFNAETERLASETNRLQKENDVLRGKLEAESKRSEGDGEKYAELQLQLDRKFSQSTTDSLQQAMENLRTRHAATAATLNYQIESLHKALSHERRQSEKLRDALDDLSEDFAREAYGRRREVSLRLAFLGREEGLAENLRRWIKKSREMFDRFSPEDGSVTDSRGVFEKTMHDAETLLESLNGQPALEQGSPGSVARLLAAQDAVSTLTRELHEETDRRLEIQRKLAELQISIESHAEIHTGPPRVAPRLEDAPSIDMEETQPDDSGLVLSNITVEDNAAQPDTLDNDIPPRLPTTTPEQPPTVLSELGLPTQLGMDAPSSSSLSSDTPIPTDNLSSQSIRKVEEPSHSSQSMTVASVADKKNEGANAPSLASTPVISLQDALETDGSESAILVDGGPMKLDLRKDLAQSVERSHSLPTTVRQLQAPQNIVTSAETIHQPTPRSHSRTPPGILFPDTYSLQPPSDLSPVDSSATGALSSRTLATPDVLANMTWLTGSDPPAVTISPHAEVFLSSSPGIKHPLLVDLVQVKHRYDDLQKAFRDCHLALKELKKDLVSLSPSGNISAMVRTAVERLDDFNEDARVELEIRVADEERVITGYETLLSVPGAISDEVNESEMDREIRTFIDGTDKSVSRAVQQFTRKLDDLEHDIACVKRTLYESSASTDDTPPKAQPGWSSWTAGILGGSSRPASPAPTFGSVMTSPRTRLKSFSSHSSLKERDASEHDDPFSSLGLRISMPTHTLQSFTPPRGSFLPSIAPHGTRARVSSAPMYMLGLGARSTSFGPVTQSPLSPRAHLEQSHAEAERNDADLDIE</sequence>
<organism evidence="3 4">
    <name type="scientific">Hermanssonia centrifuga</name>
    <dbReference type="NCBI Taxonomy" id="98765"/>
    <lineage>
        <taxon>Eukaryota</taxon>
        <taxon>Fungi</taxon>
        <taxon>Dikarya</taxon>
        <taxon>Basidiomycota</taxon>
        <taxon>Agaricomycotina</taxon>
        <taxon>Agaricomycetes</taxon>
        <taxon>Polyporales</taxon>
        <taxon>Meruliaceae</taxon>
        <taxon>Hermanssonia</taxon>
    </lineage>
</organism>
<proteinExistence type="predicted"/>
<evidence type="ECO:0000313" key="4">
    <source>
        <dbReference type="Proteomes" id="UP000186601"/>
    </source>
</evidence>
<dbReference type="OrthoDB" id="2592022at2759"/>
<feature type="compositionally biased region" description="Basic and acidic residues" evidence="2">
    <location>
        <begin position="961"/>
        <end position="980"/>
    </location>
</feature>
<keyword evidence="4" id="KW-1185">Reference proteome</keyword>
<feature type="compositionally biased region" description="Polar residues" evidence="2">
    <location>
        <begin position="948"/>
        <end position="957"/>
    </location>
</feature>
<feature type="coiled-coil region" evidence="1">
    <location>
        <begin position="159"/>
        <end position="200"/>
    </location>
</feature>
<feature type="compositionally biased region" description="Polar residues" evidence="2">
    <location>
        <begin position="493"/>
        <end position="506"/>
    </location>
</feature>
<dbReference type="STRING" id="98765.A0A2R6RM46"/>
<reference evidence="3 4" key="1">
    <citation type="submission" date="2018-02" db="EMBL/GenBank/DDBJ databases">
        <title>Genome sequence of the basidiomycete white-rot fungus Phlebia centrifuga.</title>
        <authorList>
            <person name="Granchi Z."/>
            <person name="Peng M."/>
            <person name="de Vries R.P."/>
            <person name="Hilden K."/>
            <person name="Makela M.R."/>
            <person name="Grigoriev I."/>
            <person name="Riley R."/>
        </authorList>
    </citation>
    <scope>NUCLEOTIDE SEQUENCE [LARGE SCALE GENOMIC DNA]</scope>
    <source>
        <strain evidence="3 4">FBCC195</strain>
    </source>
</reference>
<dbReference type="AlphaFoldDB" id="A0A2R6RM46"/>
<feature type="region of interest" description="Disordered" evidence="2">
    <location>
        <begin position="851"/>
        <end position="895"/>
    </location>
</feature>
<evidence type="ECO:0000256" key="1">
    <source>
        <dbReference type="SAM" id="Coils"/>
    </source>
</evidence>
<name>A0A2R6RM46_9APHY</name>
<feature type="compositionally biased region" description="Basic and acidic residues" evidence="2">
    <location>
        <begin position="882"/>
        <end position="894"/>
    </location>
</feature>
<feature type="compositionally biased region" description="Polar residues" evidence="2">
    <location>
        <begin position="865"/>
        <end position="881"/>
    </location>
</feature>
<dbReference type="Proteomes" id="UP000186601">
    <property type="component" value="Unassembled WGS sequence"/>
</dbReference>
<keyword evidence="1" id="KW-0175">Coiled coil</keyword>
<feature type="compositionally biased region" description="Polar residues" evidence="2">
    <location>
        <begin position="624"/>
        <end position="639"/>
    </location>
</feature>
<accession>A0A2R6RM46</accession>
<feature type="region of interest" description="Disordered" evidence="2">
    <location>
        <begin position="603"/>
        <end position="639"/>
    </location>
</feature>
<dbReference type="EMBL" id="MLYV02000221">
    <property type="protein sequence ID" value="PSS31096.1"/>
    <property type="molecule type" value="Genomic_DNA"/>
</dbReference>
<feature type="region of interest" description="Disordered" evidence="2">
    <location>
        <begin position="443"/>
        <end position="522"/>
    </location>
</feature>
<evidence type="ECO:0000313" key="3">
    <source>
        <dbReference type="EMBL" id="PSS31096.1"/>
    </source>
</evidence>
<feature type="non-terminal residue" evidence="3">
    <location>
        <position position="1"/>
    </location>
</feature>
<protein>
    <submittedName>
        <fullName evidence="3">Uncharacterized protein</fullName>
    </submittedName>
</protein>